<dbReference type="AlphaFoldDB" id="I4BRL2"/>
<dbReference type="OrthoDB" id="3398257at2"/>
<keyword evidence="9" id="KW-1185">Reference proteome</keyword>
<dbReference type="Proteomes" id="UP000006057">
    <property type="component" value="Chromosome"/>
</dbReference>
<gene>
    <name evidence="8" type="ordered locus">Mycch_5234</name>
</gene>
<dbReference type="PATRIC" id="fig|710421.3.peg.5219"/>
<organism evidence="8 9">
    <name type="scientific">Mycolicibacterium chubuense (strain NBB4)</name>
    <name type="common">Mycobacterium chubuense</name>
    <dbReference type="NCBI Taxonomy" id="710421"/>
    <lineage>
        <taxon>Bacteria</taxon>
        <taxon>Bacillati</taxon>
        <taxon>Actinomycetota</taxon>
        <taxon>Actinomycetes</taxon>
        <taxon>Mycobacteriales</taxon>
        <taxon>Mycobacteriaceae</taxon>
        <taxon>Mycolicibacterium</taxon>
    </lineage>
</organism>
<sequence length="148" mass="15951" precursor="true">MQRVSIARRLGRRWTLVVAVIVVAVAGLTVYRLRGIFASEDVVSTPNNAANQIVPFNPKHVVLDVFGPPGTTATITYMDVHAQPQHALDAPLPWTYDATTTDPAVFVNVAAQGDGDSIGCRITIDGVVKDEKQVNTLNAYTFCLDKSG</sequence>
<dbReference type="Gene3D" id="2.60.40.2880">
    <property type="entry name" value="MmpS1-5, C-terminal soluble domain"/>
    <property type="match status" value="1"/>
</dbReference>
<comment type="similarity">
    <text evidence="2">Belongs to the MmpS family.</text>
</comment>
<dbReference type="InterPro" id="IPR038468">
    <property type="entry name" value="MmpS_C"/>
</dbReference>
<evidence type="ECO:0000256" key="1">
    <source>
        <dbReference type="ARBA" id="ARBA00004236"/>
    </source>
</evidence>
<evidence type="ECO:0000256" key="3">
    <source>
        <dbReference type="ARBA" id="ARBA00022475"/>
    </source>
</evidence>
<dbReference type="RefSeq" id="WP_014818384.1">
    <property type="nucleotide sequence ID" value="NC_018027.1"/>
</dbReference>
<reference evidence="8 9" key="1">
    <citation type="submission" date="2012-06" db="EMBL/GenBank/DDBJ databases">
        <title>Complete sequence of chromosome of Mycobacterium chubuense NBB4.</title>
        <authorList>
            <consortium name="US DOE Joint Genome Institute"/>
            <person name="Lucas S."/>
            <person name="Han J."/>
            <person name="Lapidus A."/>
            <person name="Cheng J.-F."/>
            <person name="Goodwin L."/>
            <person name="Pitluck S."/>
            <person name="Peters L."/>
            <person name="Mikhailova N."/>
            <person name="Teshima H."/>
            <person name="Detter J.C."/>
            <person name="Han C."/>
            <person name="Tapia R."/>
            <person name="Land M."/>
            <person name="Hauser L."/>
            <person name="Kyrpides N."/>
            <person name="Ivanova N."/>
            <person name="Pagani I."/>
            <person name="Mattes T."/>
            <person name="Holmes A."/>
            <person name="Rutledge P."/>
            <person name="Paulsen I."/>
            <person name="Coleman N."/>
            <person name="Woyke T."/>
        </authorList>
    </citation>
    <scope>NUCLEOTIDE SEQUENCE [LARGE SCALE GENOMIC DNA]</scope>
    <source>
        <strain evidence="8 9">NBB4</strain>
    </source>
</reference>
<dbReference type="STRING" id="710421.Mycch_5234"/>
<evidence type="ECO:0000256" key="4">
    <source>
        <dbReference type="ARBA" id="ARBA00022692"/>
    </source>
</evidence>
<evidence type="ECO:0000313" key="9">
    <source>
        <dbReference type="Proteomes" id="UP000006057"/>
    </source>
</evidence>
<keyword evidence="4 7" id="KW-0812">Transmembrane</keyword>
<feature type="transmembrane region" description="Helical" evidence="7">
    <location>
        <begin position="12"/>
        <end position="31"/>
    </location>
</feature>
<dbReference type="Pfam" id="PF05423">
    <property type="entry name" value="Mycobact_memb"/>
    <property type="match status" value="1"/>
</dbReference>
<dbReference type="HOGENOM" id="CLU_119497_0_0_11"/>
<dbReference type="KEGG" id="mcb:Mycch_5234"/>
<dbReference type="InterPro" id="IPR008693">
    <property type="entry name" value="MmpS"/>
</dbReference>
<keyword evidence="3" id="KW-1003">Cell membrane</keyword>
<proteinExistence type="inferred from homology"/>
<evidence type="ECO:0000256" key="6">
    <source>
        <dbReference type="ARBA" id="ARBA00023136"/>
    </source>
</evidence>
<evidence type="ECO:0000256" key="5">
    <source>
        <dbReference type="ARBA" id="ARBA00022989"/>
    </source>
</evidence>
<evidence type="ECO:0000256" key="7">
    <source>
        <dbReference type="SAM" id="Phobius"/>
    </source>
</evidence>
<accession>I4BRL2</accession>
<name>I4BRL2_MYCCN</name>
<comment type="subcellular location">
    <subcellularLocation>
        <location evidence="1">Cell membrane</location>
    </subcellularLocation>
</comment>
<keyword evidence="6 7" id="KW-0472">Membrane</keyword>
<protein>
    <submittedName>
        <fullName evidence="8">Mycobacterium membrane protein</fullName>
    </submittedName>
</protein>
<dbReference type="EMBL" id="CP003053">
    <property type="protein sequence ID" value="AFM19919.1"/>
    <property type="molecule type" value="Genomic_DNA"/>
</dbReference>
<evidence type="ECO:0000313" key="8">
    <source>
        <dbReference type="EMBL" id="AFM19919.1"/>
    </source>
</evidence>
<evidence type="ECO:0000256" key="2">
    <source>
        <dbReference type="ARBA" id="ARBA00007531"/>
    </source>
</evidence>
<dbReference type="eggNOG" id="ENOG50329UM">
    <property type="taxonomic scope" value="Bacteria"/>
</dbReference>
<keyword evidence="5 7" id="KW-1133">Transmembrane helix</keyword>
<dbReference type="GO" id="GO:0005886">
    <property type="term" value="C:plasma membrane"/>
    <property type="evidence" value="ECO:0007669"/>
    <property type="project" value="UniProtKB-SubCell"/>
</dbReference>